<dbReference type="GO" id="GO:0015483">
    <property type="term" value="F:long-chain fatty acid transporting porin activity"/>
    <property type="evidence" value="ECO:0007669"/>
    <property type="project" value="TreeGrafter"/>
</dbReference>
<evidence type="ECO:0000256" key="1">
    <source>
        <dbReference type="ARBA" id="ARBA00004571"/>
    </source>
</evidence>
<dbReference type="PANTHER" id="PTHR35093">
    <property type="entry name" value="OUTER MEMBRANE PROTEIN NMB0088-RELATED"/>
    <property type="match status" value="1"/>
</dbReference>
<evidence type="ECO:0000256" key="5">
    <source>
        <dbReference type="ARBA" id="ARBA00022729"/>
    </source>
</evidence>
<comment type="caution">
    <text evidence="9">The sequence shown here is derived from an EMBL/GenBank/DDBJ whole genome shotgun (WGS) entry which is preliminary data.</text>
</comment>
<dbReference type="SUPFAM" id="SSF56935">
    <property type="entry name" value="Porins"/>
    <property type="match status" value="1"/>
</dbReference>
<gene>
    <name evidence="9" type="ORF">J3U88_29585</name>
</gene>
<proteinExistence type="inferred from homology"/>
<dbReference type="InterPro" id="IPR005017">
    <property type="entry name" value="OMPP1/FadL/TodX"/>
</dbReference>
<dbReference type="Gene3D" id="2.40.160.60">
    <property type="entry name" value="Outer membrane protein transport protein (OMPP1/FadL/TodX)"/>
    <property type="match status" value="1"/>
</dbReference>
<evidence type="ECO:0000256" key="4">
    <source>
        <dbReference type="ARBA" id="ARBA00022692"/>
    </source>
</evidence>
<keyword evidence="6" id="KW-0472">Membrane</keyword>
<evidence type="ECO:0000256" key="2">
    <source>
        <dbReference type="ARBA" id="ARBA00008163"/>
    </source>
</evidence>
<dbReference type="Proteomes" id="UP000664417">
    <property type="component" value="Unassembled WGS sequence"/>
</dbReference>
<evidence type="ECO:0000256" key="3">
    <source>
        <dbReference type="ARBA" id="ARBA00022452"/>
    </source>
</evidence>
<reference evidence="9" key="1">
    <citation type="submission" date="2021-03" db="EMBL/GenBank/DDBJ databases">
        <authorList>
            <person name="Wang G."/>
        </authorList>
    </citation>
    <scope>NUCLEOTIDE SEQUENCE</scope>
    <source>
        <strain evidence="9">KCTC 12899</strain>
    </source>
</reference>
<protein>
    <submittedName>
        <fullName evidence="9">Uncharacterized protein</fullName>
    </submittedName>
</protein>
<evidence type="ECO:0000256" key="8">
    <source>
        <dbReference type="SAM" id="SignalP"/>
    </source>
</evidence>
<evidence type="ECO:0000313" key="9">
    <source>
        <dbReference type="EMBL" id="MBO1322663.1"/>
    </source>
</evidence>
<keyword evidence="3" id="KW-1134">Transmembrane beta strand</keyword>
<dbReference type="PANTHER" id="PTHR35093:SF8">
    <property type="entry name" value="OUTER MEMBRANE PROTEIN NMB0088-RELATED"/>
    <property type="match status" value="1"/>
</dbReference>
<keyword evidence="10" id="KW-1185">Reference proteome</keyword>
<feature type="chain" id="PRO_5035196442" evidence="8">
    <location>
        <begin position="23"/>
        <end position="447"/>
    </location>
</feature>
<organism evidence="9 10">
    <name type="scientific">Acanthopleuribacter pedis</name>
    <dbReference type="NCBI Taxonomy" id="442870"/>
    <lineage>
        <taxon>Bacteria</taxon>
        <taxon>Pseudomonadati</taxon>
        <taxon>Acidobacteriota</taxon>
        <taxon>Holophagae</taxon>
        <taxon>Acanthopleuribacterales</taxon>
        <taxon>Acanthopleuribacteraceae</taxon>
        <taxon>Acanthopleuribacter</taxon>
    </lineage>
</organism>
<evidence type="ECO:0000256" key="6">
    <source>
        <dbReference type="ARBA" id="ARBA00023136"/>
    </source>
</evidence>
<dbReference type="GO" id="GO:0009279">
    <property type="term" value="C:cell outer membrane"/>
    <property type="evidence" value="ECO:0007669"/>
    <property type="project" value="UniProtKB-SubCell"/>
</dbReference>
<dbReference type="EMBL" id="JAFREP010000040">
    <property type="protein sequence ID" value="MBO1322663.1"/>
    <property type="molecule type" value="Genomic_DNA"/>
</dbReference>
<name>A0A8J7U7L8_9BACT</name>
<comment type="subcellular location">
    <subcellularLocation>
        <location evidence="1">Cell outer membrane</location>
        <topology evidence="1">Multi-pass membrane protein</topology>
    </subcellularLocation>
</comment>
<accession>A0A8J7U7L8</accession>
<dbReference type="AlphaFoldDB" id="A0A8J7U7L8"/>
<keyword evidence="7" id="KW-0998">Cell outer membrane</keyword>
<evidence type="ECO:0000256" key="7">
    <source>
        <dbReference type="ARBA" id="ARBA00023237"/>
    </source>
</evidence>
<feature type="signal peptide" evidence="8">
    <location>
        <begin position="1"/>
        <end position="22"/>
    </location>
</feature>
<sequence>MARIRPWWLLLLLLPVPATLFAQTDETIFREFRFDFSTPGARANAMGRAFVGLSDEATAAYNNPAGLAVLSAPEFSFEFRQTDHEYPPLTQNNSFEPISTAPEADMSRLSGLTFASFSLSRGRMNLNAFYTNQLNYRRSRSETSTEWFNLDDGITFNYVNGFDVEKIRLDTYGLSLSNRIGRLSWGVSVGLSRLDLRYIYRTSLSSNDILIQDRVESNSRHDTAKLTFVVGLMVPVNDQLSLAFSAKRLPEFSYIERVLNFQSGQVTDEPDGRVPTPVTFKAPDSIQFGAAWRPNDFWTLVGEINWVQYQQLSDNMTVLSTPDVERELRQFEPGDFKNGNDPSFHLGAEYLWPRGRHIFAFRGGAFRESDHNTRFVGEPDPDANNPDELRIFYDIQRFIYNIGGNDKSLLGYTFGLGYVFNNKLQVDTAYVTSDDFDALVSSVLYRF</sequence>
<evidence type="ECO:0000313" key="10">
    <source>
        <dbReference type="Proteomes" id="UP000664417"/>
    </source>
</evidence>
<keyword evidence="4" id="KW-0812">Transmembrane</keyword>
<keyword evidence="5 8" id="KW-0732">Signal</keyword>
<comment type="similarity">
    <text evidence="2">Belongs to the OmpP1/FadL family.</text>
</comment>
<dbReference type="RefSeq" id="WP_207862636.1">
    <property type="nucleotide sequence ID" value="NZ_JAFREP010000040.1"/>
</dbReference>